<dbReference type="PANTHER" id="PTHR23240:SF6">
    <property type="entry name" value="DNA CROSS-LINK REPAIR 1A PROTEIN"/>
    <property type="match status" value="1"/>
</dbReference>
<dbReference type="GO" id="GO:0006303">
    <property type="term" value="P:double-strand break repair via nonhomologous end joining"/>
    <property type="evidence" value="ECO:0007669"/>
    <property type="project" value="TreeGrafter"/>
</dbReference>
<dbReference type="Gene3D" id="1.10.150.50">
    <property type="entry name" value="Transcription Factor, Ets-1"/>
    <property type="match status" value="1"/>
</dbReference>
<evidence type="ECO:0000256" key="2">
    <source>
        <dbReference type="ARBA" id="ARBA00010304"/>
    </source>
</evidence>
<dbReference type="PROSITE" id="PS50105">
    <property type="entry name" value="SAM_DOMAIN"/>
    <property type="match status" value="1"/>
</dbReference>
<evidence type="ECO:0000256" key="1">
    <source>
        <dbReference type="ARBA" id="ARBA00004123"/>
    </source>
</evidence>
<comment type="similarity">
    <text evidence="2">Belongs to the DNA repair metallo-beta-lactamase (DRMBL) family.</text>
</comment>
<dbReference type="Gene3D" id="3.40.50.12650">
    <property type="match status" value="1"/>
</dbReference>
<dbReference type="SUPFAM" id="SSF47769">
    <property type="entry name" value="SAM/Pointed domain"/>
    <property type="match status" value="1"/>
</dbReference>
<evidence type="ECO:0000313" key="9">
    <source>
        <dbReference type="Proteomes" id="UP000775213"/>
    </source>
</evidence>
<dbReference type="Pfam" id="PF07522">
    <property type="entry name" value="DRMBL"/>
    <property type="match status" value="1"/>
</dbReference>
<dbReference type="Pfam" id="PF00536">
    <property type="entry name" value="SAM_1"/>
    <property type="match status" value="1"/>
</dbReference>
<dbReference type="AlphaFoldDB" id="A0AAV7G772"/>
<dbReference type="CDD" id="cd09487">
    <property type="entry name" value="SAM_superfamily"/>
    <property type="match status" value="1"/>
</dbReference>
<accession>A0AAV7G772</accession>
<dbReference type="InterPro" id="IPR001660">
    <property type="entry name" value="SAM"/>
</dbReference>
<gene>
    <name evidence="8" type="ORF">IEQ34_018939</name>
</gene>
<evidence type="ECO:0000313" key="8">
    <source>
        <dbReference type="EMBL" id="KAH0451640.1"/>
    </source>
</evidence>
<dbReference type="EMBL" id="JAGFBR010000017">
    <property type="protein sequence ID" value="KAH0451640.1"/>
    <property type="molecule type" value="Genomic_DNA"/>
</dbReference>
<evidence type="ECO:0000256" key="5">
    <source>
        <dbReference type="ARBA" id="ARBA00023242"/>
    </source>
</evidence>
<feature type="region of interest" description="Disordered" evidence="6">
    <location>
        <begin position="59"/>
        <end position="78"/>
    </location>
</feature>
<dbReference type="GO" id="GO:0035312">
    <property type="term" value="F:5'-3' DNA exonuclease activity"/>
    <property type="evidence" value="ECO:0007669"/>
    <property type="project" value="TreeGrafter"/>
</dbReference>
<keyword evidence="3" id="KW-0227">DNA damage</keyword>
<keyword evidence="4" id="KW-0234">DNA repair</keyword>
<protein>
    <recommendedName>
        <fullName evidence="7">SAM domain-containing protein</fullName>
    </recommendedName>
</protein>
<dbReference type="InterPro" id="IPR011084">
    <property type="entry name" value="DRMBL"/>
</dbReference>
<proteinExistence type="inferred from homology"/>
<reference evidence="8 9" key="1">
    <citation type="journal article" date="2021" name="Hortic Res">
        <title>Chromosome-scale assembly of the Dendrobium chrysotoxum genome enhances the understanding of orchid evolution.</title>
        <authorList>
            <person name="Zhang Y."/>
            <person name="Zhang G.Q."/>
            <person name="Zhang D."/>
            <person name="Liu X.D."/>
            <person name="Xu X.Y."/>
            <person name="Sun W.H."/>
            <person name="Yu X."/>
            <person name="Zhu X."/>
            <person name="Wang Z.W."/>
            <person name="Zhao X."/>
            <person name="Zhong W.Y."/>
            <person name="Chen H."/>
            <person name="Yin W.L."/>
            <person name="Huang T."/>
            <person name="Niu S.C."/>
            <person name="Liu Z.J."/>
        </authorList>
    </citation>
    <scope>NUCLEOTIDE SEQUENCE [LARGE SCALE GENOMIC DNA]</scope>
    <source>
        <strain evidence="8">Lindl</strain>
    </source>
</reference>
<keyword evidence="5" id="KW-0539">Nucleus</keyword>
<dbReference type="SUPFAM" id="SSF56281">
    <property type="entry name" value="Metallo-hydrolase/oxidoreductase"/>
    <property type="match status" value="1"/>
</dbReference>
<dbReference type="Gene3D" id="3.60.15.10">
    <property type="entry name" value="Ribonuclease Z/Hydroxyacylglutathione hydrolase-like"/>
    <property type="match status" value="1"/>
</dbReference>
<dbReference type="FunFam" id="3.60.15.10:FF:000027">
    <property type="entry name" value="DNA ligase 6"/>
    <property type="match status" value="1"/>
</dbReference>
<dbReference type="InterPro" id="IPR013761">
    <property type="entry name" value="SAM/pointed_sf"/>
</dbReference>
<evidence type="ECO:0000259" key="7">
    <source>
        <dbReference type="PROSITE" id="PS50105"/>
    </source>
</evidence>
<evidence type="ECO:0000256" key="6">
    <source>
        <dbReference type="SAM" id="MobiDB-lite"/>
    </source>
</evidence>
<dbReference type="SMART" id="SM00454">
    <property type="entry name" value="SAM"/>
    <property type="match status" value="1"/>
</dbReference>
<comment type="caution">
    <text evidence="8">The sequence shown here is derived from an EMBL/GenBank/DDBJ whole genome shotgun (WGS) entry which is preliminary data.</text>
</comment>
<organism evidence="8 9">
    <name type="scientific">Dendrobium chrysotoxum</name>
    <name type="common">Orchid</name>
    <dbReference type="NCBI Taxonomy" id="161865"/>
    <lineage>
        <taxon>Eukaryota</taxon>
        <taxon>Viridiplantae</taxon>
        <taxon>Streptophyta</taxon>
        <taxon>Embryophyta</taxon>
        <taxon>Tracheophyta</taxon>
        <taxon>Spermatophyta</taxon>
        <taxon>Magnoliopsida</taxon>
        <taxon>Liliopsida</taxon>
        <taxon>Asparagales</taxon>
        <taxon>Orchidaceae</taxon>
        <taxon>Epidendroideae</taxon>
        <taxon>Malaxideae</taxon>
        <taxon>Dendrobiinae</taxon>
        <taxon>Dendrobium</taxon>
    </lineage>
</organism>
<dbReference type="Proteomes" id="UP000775213">
    <property type="component" value="Unassembled WGS sequence"/>
</dbReference>
<evidence type="ECO:0000256" key="3">
    <source>
        <dbReference type="ARBA" id="ARBA00022763"/>
    </source>
</evidence>
<keyword evidence="9" id="KW-1185">Reference proteome</keyword>
<feature type="domain" description="SAM" evidence="7">
    <location>
        <begin position="481"/>
        <end position="544"/>
    </location>
</feature>
<dbReference type="PANTHER" id="PTHR23240">
    <property type="entry name" value="DNA CROSS-LINK REPAIR PROTEIN PSO2/SNM1-RELATED"/>
    <property type="match status" value="1"/>
</dbReference>
<dbReference type="FunFam" id="3.40.50.12650:FF:000004">
    <property type="entry name" value="DNA cross-link repair 1A protein"/>
    <property type="match status" value="1"/>
</dbReference>
<evidence type="ECO:0000256" key="4">
    <source>
        <dbReference type="ARBA" id="ARBA00023204"/>
    </source>
</evidence>
<name>A0AAV7G772_DENCH</name>
<dbReference type="GO" id="GO:0003684">
    <property type="term" value="F:damaged DNA binding"/>
    <property type="evidence" value="ECO:0007669"/>
    <property type="project" value="TreeGrafter"/>
</dbReference>
<dbReference type="GO" id="GO:0005634">
    <property type="term" value="C:nucleus"/>
    <property type="evidence" value="ECO:0007669"/>
    <property type="project" value="UniProtKB-SubCell"/>
</dbReference>
<dbReference type="InterPro" id="IPR036866">
    <property type="entry name" value="RibonucZ/Hydroxyglut_hydro"/>
</dbReference>
<sequence length="964" mass="107441">MKPPNLNLAKNPRALDSDLQAVALAMAEGDGDGGHDDDDFQNPSQAVALSQSLMLSSLKSSPFQPLKPSNGYRARKRPRLSAAKGKENVIMLNNRASDCRVSKEKIPVSTKRTDLFHKIVPVGLGNIDFGVGCVEEDGIDGLESNISASEVSEFVDSWPCEEVGFGKGSQCLVSVETSLLKSAVNASSNVDWDCSDVCIDNDELSTNTRSSCNSEKSVAVRETESAHECKVCNEAEEGETRLASTELRLAQHWSRIKMEFRILNHFVDRGATEVKGGISSESRLLELKEKSVLSGCEDHASGIHGYEELKLNKQFSDPKVQEKGPVGGMQFVSFESCHAGSVLPDKRKGNHNCMSIEAKLLNPSGKLVPHRMTSCSEEAAVCEEFEPGTQLNMLMDLCCETGEQGDSDSGMHSSEQFDLGTKLIVSERNSLVQCPLCQTDITKLSEEMRQIHTNDCLDKDDTNMVSVPPGQAKPNACNQVFDTNPVLEWLRALDLHRYEEAFIREEVDWDTLQWLTEEDLISIGVVAVGPRKKIVHALNGLRQRNCLAQDGENNPSNAASNDKKNIGLPGNKLITEYFHGPVAYKARGFNPLRSFDHVENASKSSTPKRVGTRRNANRGRVREIPPWCCISGTPFRVDAFRYLRGDCSHWFLTHFHMDHYQGLTKNFCHGKVYCSKITAHLVNLKIGVPWDRIQILPINEKITIAGVNLTCLDANHCPGSIIILFEPSNNKARFLLAILHTGDFRFSSEMASSTVLQSSHIHTLILDTTYCNPQYDFPKQEEVIQFVIDAIQAEAFNPKTLFLIGTYTIGKERLFLEVARTLRRKLYVGAGKLHLLRCLGLPEEDMQLFTVNEMESHIHVVPLWTIASFKRMKHISNQYSDRYNLIVAFSPTGWTSGKGKKKTPGRRWQQGTIIRYEVPYSEHCSFTELKDFVRFISPENIIPSVNNEGPESVDAMLALLLSDS</sequence>
<comment type="subcellular location">
    <subcellularLocation>
        <location evidence="1">Nucleus</location>
    </subcellularLocation>
</comment>
<dbReference type="CDD" id="cd16273">
    <property type="entry name" value="SNM1A-1C-like_MBL-fold"/>
    <property type="match status" value="1"/>
</dbReference>
<dbReference type="GO" id="GO:0036297">
    <property type="term" value="P:interstrand cross-link repair"/>
    <property type="evidence" value="ECO:0007669"/>
    <property type="project" value="TreeGrafter"/>
</dbReference>